<evidence type="ECO:0000256" key="6">
    <source>
        <dbReference type="ARBA" id="ARBA00023136"/>
    </source>
</evidence>
<feature type="transmembrane region" description="Helical" evidence="7">
    <location>
        <begin position="43"/>
        <end position="69"/>
    </location>
</feature>
<feature type="transmembrane region" description="Helical" evidence="7">
    <location>
        <begin position="104"/>
        <end position="125"/>
    </location>
</feature>
<dbReference type="Pfam" id="PF00528">
    <property type="entry name" value="BPD_transp_1"/>
    <property type="match status" value="1"/>
</dbReference>
<dbReference type="Gene3D" id="1.10.3720.10">
    <property type="entry name" value="MetI-like"/>
    <property type="match status" value="1"/>
</dbReference>
<keyword evidence="3" id="KW-1003">Cell membrane</keyword>
<reference evidence="10 11" key="1">
    <citation type="submission" date="2020-07" db="EMBL/GenBank/DDBJ databases">
        <title>Sequencing the genomes of 1000 actinobacteria strains.</title>
        <authorList>
            <person name="Klenk H.-P."/>
        </authorList>
    </citation>
    <scope>NUCLEOTIDE SEQUENCE [LARGE SCALE GENOMIC DNA]</scope>
    <source>
        <strain evidence="10 11">DSM 18448</strain>
    </source>
</reference>
<comment type="caution">
    <text evidence="10">The sequence shown here is derived from an EMBL/GenBank/DDBJ whole genome shotgun (WGS) entry which is preliminary data.</text>
</comment>
<dbReference type="Proteomes" id="UP000579605">
    <property type="component" value="Unassembled WGS sequence"/>
</dbReference>
<keyword evidence="10" id="KW-0762">Sugar transport</keyword>
<keyword evidence="4 7" id="KW-0812">Transmembrane</keyword>
<evidence type="ECO:0000313" key="11">
    <source>
        <dbReference type="Proteomes" id="UP000579605"/>
    </source>
</evidence>
<comment type="similarity">
    <text evidence="7">Belongs to the binding-protein-dependent transport system permease family.</text>
</comment>
<evidence type="ECO:0000256" key="1">
    <source>
        <dbReference type="ARBA" id="ARBA00004651"/>
    </source>
</evidence>
<keyword evidence="2 7" id="KW-0813">Transport</keyword>
<feature type="transmembrane region" description="Helical" evidence="7">
    <location>
        <begin position="189"/>
        <end position="208"/>
    </location>
</feature>
<dbReference type="PANTHER" id="PTHR30193:SF1">
    <property type="entry name" value="ABC TRANSPORTER PERMEASE PROTEIN YESP-RELATED"/>
    <property type="match status" value="1"/>
</dbReference>
<evidence type="ECO:0000256" key="3">
    <source>
        <dbReference type="ARBA" id="ARBA00022475"/>
    </source>
</evidence>
<organism evidence="10 11">
    <name type="scientific">Actinopolymorpha rutila</name>
    <dbReference type="NCBI Taxonomy" id="446787"/>
    <lineage>
        <taxon>Bacteria</taxon>
        <taxon>Bacillati</taxon>
        <taxon>Actinomycetota</taxon>
        <taxon>Actinomycetes</taxon>
        <taxon>Propionibacteriales</taxon>
        <taxon>Actinopolymorphaceae</taxon>
        <taxon>Actinopolymorpha</taxon>
    </lineage>
</organism>
<evidence type="ECO:0000313" key="10">
    <source>
        <dbReference type="EMBL" id="NYH91458.1"/>
    </source>
</evidence>
<dbReference type="InterPro" id="IPR000515">
    <property type="entry name" value="MetI-like"/>
</dbReference>
<evidence type="ECO:0000256" key="8">
    <source>
        <dbReference type="SAM" id="MobiDB-lite"/>
    </source>
</evidence>
<evidence type="ECO:0000256" key="4">
    <source>
        <dbReference type="ARBA" id="ARBA00022692"/>
    </source>
</evidence>
<dbReference type="GO" id="GO:0055085">
    <property type="term" value="P:transmembrane transport"/>
    <property type="evidence" value="ECO:0007669"/>
    <property type="project" value="InterPro"/>
</dbReference>
<sequence length="334" mass="37015">MSARASSAVSRRSTTKPSTATDPRVPRRFGLVGQEWRNQRNGILFISPWIIGFLVFSLGPMLASFYFSFTSYNVLKAPRWIGVQNYVNIFAHDPYLRTAVVNTLYLAVLGVSLGTLLSLVLAMLLNQRVKGIGIYRTLYYLPTMLPIVVSSFIFLLVLDPQFGVINNLLALFGIPGPGWLSSPDWSKPALIVLGLWGVGNSVVIYLAGLQDVPRHLMEAAEVDGAGWWRRLVHVTLPMLSPVIFFNVVLAIIAAFQNFVSIFFLTDGTGGPARSTVTWGLQIYTNAFVNGRMGYASAMSWIMFVIVLLVTLGLFRLGSHVVYYEGAEGNARRRR</sequence>
<gene>
    <name evidence="10" type="ORF">F4554_004096</name>
</gene>
<dbReference type="PANTHER" id="PTHR30193">
    <property type="entry name" value="ABC TRANSPORTER PERMEASE PROTEIN"/>
    <property type="match status" value="1"/>
</dbReference>
<dbReference type="AlphaFoldDB" id="A0A852ZHR8"/>
<dbReference type="GO" id="GO:0005886">
    <property type="term" value="C:plasma membrane"/>
    <property type="evidence" value="ECO:0007669"/>
    <property type="project" value="UniProtKB-SubCell"/>
</dbReference>
<accession>A0A852ZHR8</accession>
<feature type="transmembrane region" description="Helical" evidence="7">
    <location>
        <begin position="137"/>
        <end position="158"/>
    </location>
</feature>
<dbReference type="SUPFAM" id="SSF161098">
    <property type="entry name" value="MetI-like"/>
    <property type="match status" value="1"/>
</dbReference>
<dbReference type="RefSeq" id="WP_202889382.1">
    <property type="nucleotide sequence ID" value="NZ_BAAARR010000001.1"/>
</dbReference>
<feature type="transmembrane region" description="Helical" evidence="7">
    <location>
        <begin position="239"/>
        <end position="264"/>
    </location>
</feature>
<evidence type="ECO:0000256" key="7">
    <source>
        <dbReference type="RuleBase" id="RU363032"/>
    </source>
</evidence>
<evidence type="ECO:0000259" key="9">
    <source>
        <dbReference type="PROSITE" id="PS50928"/>
    </source>
</evidence>
<keyword evidence="11" id="KW-1185">Reference proteome</keyword>
<name>A0A852ZHR8_9ACTN</name>
<dbReference type="InterPro" id="IPR035906">
    <property type="entry name" value="MetI-like_sf"/>
</dbReference>
<dbReference type="InterPro" id="IPR051393">
    <property type="entry name" value="ABC_transporter_permease"/>
</dbReference>
<dbReference type="PROSITE" id="PS50928">
    <property type="entry name" value="ABC_TM1"/>
    <property type="match status" value="1"/>
</dbReference>
<feature type="transmembrane region" description="Helical" evidence="7">
    <location>
        <begin position="300"/>
        <end position="323"/>
    </location>
</feature>
<feature type="region of interest" description="Disordered" evidence="8">
    <location>
        <begin position="1"/>
        <end position="26"/>
    </location>
</feature>
<comment type="subcellular location">
    <subcellularLocation>
        <location evidence="1 7">Cell membrane</location>
        <topology evidence="1 7">Multi-pass membrane protein</topology>
    </subcellularLocation>
</comment>
<keyword evidence="6 7" id="KW-0472">Membrane</keyword>
<evidence type="ECO:0000256" key="2">
    <source>
        <dbReference type="ARBA" id="ARBA00022448"/>
    </source>
</evidence>
<keyword evidence="5 7" id="KW-1133">Transmembrane helix</keyword>
<evidence type="ECO:0000256" key="5">
    <source>
        <dbReference type="ARBA" id="ARBA00022989"/>
    </source>
</evidence>
<dbReference type="CDD" id="cd06261">
    <property type="entry name" value="TM_PBP2"/>
    <property type="match status" value="1"/>
</dbReference>
<protein>
    <submittedName>
        <fullName evidence="10">Multiple sugar transport system permease protein</fullName>
    </submittedName>
</protein>
<feature type="compositionally biased region" description="Low complexity" evidence="8">
    <location>
        <begin position="1"/>
        <end position="12"/>
    </location>
</feature>
<dbReference type="EMBL" id="JACBZH010000001">
    <property type="protein sequence ID" value="NYH91458.1"/>
    <property type="molecule type" value="Genomic_DNA"/>
</dbReference>
<feature type="domain" description="ABC transmembrane type-1" evidence="9">
    <location>
        <begin position="100"/>
        <end position="313"/>
    </location>
</feature>
<proteinExistence type="inferred from homology"/>